<dbReference type="PROSITE" id="PS50928">
    <property type="entry name" value="ABC_TM1"/>
    <property type="match status" value="1"/>
</dbReference>
<feature type="transmembrane region" description="Helical" evidence="6">
    <location>
        <begin position="111"/>
        <end position="134"/>
    </location>
</feature>
<dbReference type="CDD" id="cd06261">
    <property type="entry name" value="TM_PBP2"/>
    <property type="match status" value="1"/>
</dbReference>
<evidence type="ECO:0000256" key="2">
    <source>
        <dbReference type="ARBA" id="ARBA00022448"/>
    </source>
</evidence>
<sequence length="393" mass="40758">MTAAPPGSAVNPRRPTAAPDVQLIFWLGGLLMLAACFLPWALLRPNRLASGVYMTLPAVWMGVGGVLALAVPLSARLLPRLTPLLSGAALALGFYLLGARMTAAMLGQPEFARASASSGVWVWLLGAGIALYGASQLALPERVWGGLAWLWLPVLVVLALSGQLADWSVLRELDAQQARFLQEVGQHLKLVLTGLGLAVLIGAPLAVWASRRPRAADAVLGFANGVQTIPSLALLGLLIAPLGALATALPFLREVGVSGIGTAPALTALTLYALLPVLRNGLVALRGVSPGALDAARGMGMTDNQRFWRVQLPLALPVWLSGVRQAAVLLVGVASIAQLIGAGGLGYFIFSGLQTAASDLILLGAIPAALLAIGVDALLRGLEVLLTRQWGRG</sequence>
<feature type="transmembrane region" description="Helical" evidence="6">
    <location>
        <begin position="360"/>
        <end position="379"/>
    </location>
</feature>
<dbReference type="Pfam" id="PF00528">
    <property type="entry name" value="BPD_transp_1"/>
    <property type="match status" value="1"/>
</dbReference>
<dbReference type="Proteomes" id="UP000629870">
    <property type="component" value="Unassembled WGS sequence"/>
</dbReference>
<feature type="transmembrane region" description="Helical" evidence="6">
    <location>
        <begin position="326"/>
        <end position="348"/>
    </location>
</feature>
<comment type="similarity">
    <text evidence="6">Belongs to the binding-protein-dependent transport system permease family.</text>
</comment>
<name>A0ABR6NW33_9DEIO</name>
<keyword evidence="3 6" id="KW-0812">Transmembrane</keyword>
<dbReference type="EMBL" id="JACHEW010000026">
    <property type="protein sequence ID" value="MBB6018255.1"/>
    <property type="molecule type" value="Genomic_DNA"/>
</dbReference>
<dbReference type="InterPro" id="IPR000515">
    <property type="entry name" value="MetI-like"/>
</dbReference>
<feature type="transmembrane region" description="Helical" evidence="6">
    <location>
        <begin position="146"/>
        <end position="169"/>
    </location>
</feature>
<reference evidence="8 9" key="1">
    <citation type="submission" date="2020-08" db="EMBL/GenBank/DDBJ databases">
        <title>Genomic Encyclopedia of Type Strains, Phase IV (KMG-IV): sequencing the most valuable type-strain genomes for metagenomic binning, comparative biology and taxonomic classification.</title>
        <authorList>
            <person name="Goeker M."/>
        </authorList>
    </citation>
    <scope>NUCLEOTIDE SEQUENCE [LARGE SCALE GENOMIC DNA]</scope>
    <source>
        <strain evidence="8 9">DSM 12027</strain>
    </source>
</reference>
<organism evidence="8 9">
    <name type="scientific">Deinococcus radiopugnans ATCC 19172</name>
    <dbReference type="NCBI Taxonomy" id="585398"/>
    <lineage>
        <taxon>Bacteria</taxon>
        <taxon>Thermotogati</taxon>
        <taxon>Deinococcota</taxon>
        <taxon>Deinococci</taxon>
        <taxon>Deinococcales</taxon>
        <taxon>Deinococcaceae</taxon>
        <taxon>Deinococcus</taxon>
    </lineage>
</organism>
<feature type="transmembrane region" description="Helical" evidence="6">
    <location>
        <begin position="190"/>
        <end position="209"/>
    </location>
</feature>
<dbReference type="Gene3D" id="1.10.3720.10">
    <property type="entry name" value="MetI-like"/>
    <property type="match status" value="1"/>
</dbReference>
<feature type="transmembrane region" description="Helical" evidence="6">
    <location>
        <begin position="55"/>
        <end position="75"/>
    </location>
</feature>
<dbReference type="PANTHER" id="PTHR30177">
    <property type="entry name" value="GLYCINE BETAINE/L-PROLINE TRANSPORT SYSTEM PERMEASE PROTEIN PROW"/>
    <property type="match status" value="1"/>
</dbReference>
<protein>
    <submittedName>
        <fullName evidence="8">Osmoprotectant transport system permease protein</fullName>
    </submittedName>
</protein>
<feature type="transmembrane region" description="Helical" evidence="6">
    <location>
        <begin position="229"/>
        <end position="252"/>
    </location>
</feature>
<keyword evidence="4 6" id="KW-1133">Transmembrane helix</keyword>
<dbReference type="InterPro" id="IPR035906">
    <property type="entry name" value="MetI-like_sf"/>
</dbReference>
<dbReference type="RefSeq" id="WP_249039129.1">
    <property type="nucleotide sequence ID" value="NZ_JACHEW010000026.1"/>
</dbReference>
<evidence type="ECO:0000256" key="6">
    <source>
        <dbReference type="RuleBase" id="RU363032"/>
    </source>
</evidence>
<keyword evidence="9" id="KW-1185">Reference proteome</keyword>
<proteinExistence type="inferred from homology"/>
<gene>
    <name evidence="8" type="ORF">HNQ04_003532</name>
</gene>
<feature type="transmembrane region" description="Helical" evidence="6">
    <location>
        <begin position="259"/>
        <end position="278"/>
    </location>
</feature>
<feature type="transmembrane region" description="Helical" evidence="6">
    <location>
        <begin position="23"/>
        <end position="43"/>
    </location>
</feature>
<keyword evidence="5 6" id="KW-0472">Membrane</keyword>
<feature type="transmembrane region" description="Helical" evidence="6">
    <location>
        <begin position="81"/>
        <end position="99"/>
    </location>
</feature>
<feature type="domain" description="ABC transmembrane type-1" evidence="7">
    <location>
        <begin position="184"/>
        <end position="379"/>
    </location>
</feature>
<comment type="subcellular location">
    <subcellularLocation>
        <location evidence="6">Cell membrane</location>
        <topology evidence="6">Multi-pass membrane protein</topology>
    </subcellularLocation>
    <subcellularLocation>
        <location evidence="1">Membrane</location>
        <topology evidence="1">Multi-pass membrane protein</topology>
    </subcellularLocation>
</comment>
<evidence type="ECO:0000313" key="9">
    <source>
        <dbReference type="Proteomes" id="UP000629870"/>
    </source>
</evidence>
<keyword evidence="2 6" id="KW-0813">Transport</keyword>
<dbReference type="InterPro" id="IPR051204">
    <property type="entry name" value="ABC_transp_perm/SBD"/>
</dbReference>
<evidence type="ECO:0000313" key="8">
    <source>
        <dbReference type="EMBL" id="MBB6018255.1"/>
    </source>
</evidence>
<dbReference type="SUPFAM" id="SSF161098">
    <property type="entry name" value="MetI-like"/>
    <property type="match status" value="1"/>
</dbReference>
<evidence type="ECO:0000259" key="7">
    <source>
        <dbReference type="PROSITE" id="PS50928"/>
    </source>
</evidence>
<evidence type="ECO:0000256" key="1">
    <source>
        <dbReference type="ARBA" id="ARBA00004141"/>
    </source>
</evidence>
<evidence type="ECO:0000256" key="4">
    <source>
        <dbReference type="ARBA" id="ARBA00022989"/>
    </source>
</evidence>
<evidence type="ECO:0000256" key="3">
    <source>
        <dbReference type="ARBA" id="ARBA00022692"/>
    </source>
</evidence>
<dbReference type="PANTHER" id="PTHR30177:SF4">
    <property type="entry name" value="OSMOPROTECTANT IMPORT PERMEASE PROTEIN OSMW"/>
    <property type="match status" value="1"/>
</dbReference>
<accession>A0ABR6NW33</accession>
<evidence type="ECO:0000256" key="5">
    <source>
        <dbReference type="ARBA" id="ARBA00023136"/>
    </source>
</evidence>
<comment type="caution">
    <text evidence="8">The sequence shown here is derived from an EMBL/GenBank/DDBJ whole genome shotgun (WGS) entry which is preliminary data.</text>
</comment>